<evidence type="ECO:0000256" key="2">
    <source>
        <dbReference type="SAM" id="SignalP"/>
    </source>
</evidence>
<gene>
    <name evidence="3" type="ORF">PV08_04960</name>
</gene>
<feature type="region of interest" description="Disordered" evidence="1">
    <location>
        <begin position="182"/>
        <end position="268"/>
    </location>
</feature>
<keyword evidence="2" id="KW-0732">Signal</keyword>
<accession>A0A0D2BGK5</accession>
<organism evidence="3 4">
    <name type="scientific">Exophiala spinifera</name>
    <dbReference type="NCBI Taxonomy" id="91928"/>
    <lineage>
        <taxon>Eukaryota</taxon>
        <taxon>Fungi</taxon>
        <taxon>Dikarya</taxon>
        <taxon>Ascomycota</taxon>
        <taxon>Pezizomycotina</taxon>
        <taxon>Eurotiomycetes</taxon>
        <taxon>Chaetothyriomycetidae</taxon>
        <taxon>Chaetothyriales</taxon>
        <taxon>Herpotrichiellaceae</taxon>
        <taxon>Exophiala</taxon>
    </lineage>
</organism>
<name>A0A0D2BGK5_9EURO</name>
<dbReference type="VEuPathDB" id="FungiDB:PV08_04960"/>
<dbReference type="HOGENOM" id="CLU_1038415_0_0_1"/>
<feature type="compositionally biased region" description="Basic and acidic residues" evidence="1">
    <location>
        <begin position="197"/>
        <end position="208"/>
    </location>
</feature>
<feature type="region of interest" description="Disordered" evidence="1">
    <location>
        <begin position="24"/>
        <end position="164"/>
    </location>
</feature>
<feature type="compositionally biased region" description="Basic and acidic residues" evidence="1">
    <location>
        <begin position="225"/>
        <end position="257"/>
    </location>
</feature>
<feature type="compositionally biased region" description="Gly residues" evidence="1">
    <location>
        <begin position="48"/>
        <end position="60"/>
    </location>
</feature>
<feature type="chain" id="PRO_5002239017" evidence="2">
    <location>
        <begin position="22"/>
        <end position="268"/>
    </location>
</feature>
<dbReference type="OrthoDB" id="10649183at2759"/>
<dbReference type="RefSeq" id="XP_016237981.1">
    <property type="nucleotide sequence ID" value="XM_016379304.1"/>
</dbReference>
<proteinExistence type="predicted"/>
<dbReference type="Proteomes" id="UP000053328">
    <property type="component" value="Unassembled WGS sequence"/>
</dbReference>
<keyword evidence="4" id="KW-1185">Reference proteome</keyword>
<evidence type="ECO:0000256" key="1">
    <source>
        <dbReference type="SAM" id="MobiDB-lite"/>
    </source>
</evidence>
<sequence>MHLLAAKVALILAFISAQVGAIPASSPQERGVGSGSHHGGADHPYGGNWQGGTGGMGGGHTGDKDGQHGGPGRMDGNGKGNGNQGGGGFRGKHGPGPDEDDDLARRDLVDGDKFRHGPPPSNGGGGGLHRGGMEYGRKPAGTGHGPIPEEEFDDEAPAHLDRRHDYIKDPLAGWKWWQKQPAYGKIPTGNPNAGVIDMKDDPIMDRIPQRKKRDGDEDAAGSNSNERRSYRQQEDRFSPDRTPPEPLDHTFWRDFKNAKPGKMIPKEH</sequence>
<feature type="compositionally biased region" description="Gly residues" evidence="1">
    <location>
        <begin position="68"/>
        <end position="89"/>
    </location>
</feature>
<feature type="compositionally biased region" description="Basic and acidic residues" evidence="1">
    <location>
        <begin position="103"/>
        <end position="115"/>
    </location>
</feature>
<protein>
    <submittedName>
        <fullName evidence="3">Uncharacterized protein</fullName>
    </submittedName>
</protein>
<evidence type="ECO:0000313" key="3">
    <source>
        <dbReference type="EMBL" id="KIW17765.1"/>
    </source>
</evidence>
<dbReference type="AlphaFoldDB" id="A0A0D2BGK5"/>
<reference evidence="3 4" key="1">
    <citation type="submission" date="2015-01" db="EMBL/GenBank/DDBJ databases">
        <title>The Genome Sequence of Exophiala spinifera CBS89968.</title>
        <authorList>
            <consortium name="The Broad Institute Genomics Platform"/>
            <person name="Cuomo C."/>
            <person name="de Hoog S."/>
            <person name="Gorbushina A."/>
            <person name="Stielow B."/>
            <person name="Teixiera M."/>
            <person name="Abouelleil A."/>
            <person name="Chapman S.B."/>
            <person name="Priest M."/>
            <person name="Young S.K."/>
            <person name="Wortman J."/>
            <person name="Nusbaum C."/>
            <person name="Birren B."/>
        </authorList>
    </citation>
    <scope>NUCLEOTIDE SEQUENCE [LARGE SCALE GENOMIC DNA]</scope>
    <source>
        <strain evidence="3 4">CBS 89968</strain>
    </source>
</reference>
<feature type="signal peptide" evidence="2">
    <location>
        <begin position="1"/>
        <end position="21"/>
    </location>
</feature>
<dbReference type="GeneID" id="27332043"/>
<evidence type="ECO:0000313" key="4">
    <source>
        <dbReference type="Proteomes" id="UP000053328"/>
    </source>
</evidence>
<dbReference type="EMBL" id="KN847494">
    <property type="protein sequence ID" value="KIW17765.1"/>
    <property type="molecule type" value="Genomic_DNA"/>
</dbReference>